<dbReference type="AlphaFoldDB" id="A0A397U3K3"/>
<dbReference type="Proteomes" id="UP000266673">
    <property type="component" value="Unassembled WGS sequence"/>
</dbReference>
<evidence type="ECO:0000313" key="2">
    <source>
        <dbReference type="Proteomes" id="UP000266673"/>
    </source>
</evidence>
<proteinExistence type="predicted"/>
<accession>A0A397U3K3</accession>
<comment type="caution">
    <text evidence="1">The sequence shown here is derived from an EMBL/GenBank/DDBJ whole genome shotgun (WGS) entry which is preliminary data.</text>
</comment>
<dbReference type="EMBL" id="QKWP01002439">
    <property type="protein sequence ID" value="RIB03349.1"/>
    <property type="molecule type" value="Genomic_DNA"/>
</dbReference>
<dbReference type="OrthoDB" id="2446068at2759"/>
<keyword evidence="2" id="KW-1185">Reference proteome</keyword>
<protein>
    <submittedName>
        <fullName evidence="1">Uncharacterized protein</fullName>
    </submittedName>
</protein>
<name>A0A397U3K3_9GLOM</name>
<evidence type="ECO:0000313" key="1">
    <source>
        <dbReference type="EMBL" id="RIB03349.1"/>
    </source>
</evidence>
<sequence>MDHRPQWIKIISDNKEHYHNSELIIGCDLTEGTNIEEVLQDLSRISVAHIEPNHNQADIEPDSESLK</sequence>
<gene>
    <name evidence="1" type="ORF">C2G38_2225353</name>
</gene>
<organism evidence="1 2">
    <name type="scientific">Gigaspora rosea</name>
    <dbReference type="NCBI Taxonomy" id="44941"/>
    <lineage>
        <taxon>Eukaryota</taxon>
        <taxon>Fungi</taxon>
        <taxon>Fungi incertae sedis</taxon>
        <taxon>Mucoromycota</taxon>
        <taxon>Glomeromycotina</taxon>
        <taxon>Glomeromycetes</taxon>
        <taxon>Diversisporales</taxon>
        <taxon>Gigasporaceae</taxon>
        <taxon>Gigaspora</taxon>
    </lineage>
</organism>
<reference evidence="1 2" key="1">
    <citation type="submission" date="2018-06" db="EMBL/GenBank/DDBJ databases">
        <title>Comparative genomics reveals the genomic features of Rhizophagus irregularis, R. cerebriforme, R. diaphanum and Gigaspora rosea, and their symbiotic lifestyle signature.</title>
        <authorList>
            <person name="Morin E."/>
            <person name="San Clemente H."/>
            <person name="Chen E.C.H."/>
            <person name="De La Providencia I."/>
            <person name="Hainaut M."/>
            <person name="Kuo A."/>
            <person name="Kohler A."/>
            <person name="Murat C."/>
            <person name="Tang N."/>
            <person name="Roy S."/>
            <person name="Loubradou J."/>
            <person name="Henrissat B."/>
            <person name="Grigoriev I.V."/>
            <person name="Corradi N."/>
            <person name="Roux C."/>
            <person name="Martin F.M."/>
        </authorList>
    </citation>
    <scope>NUCLEOTIDE SEQUENCE [LARGE SCALE GENOMIC DNA]</scope>
    <source>
        <strain evidence="1 2">DAOM 194757</strain>
    </source>
</reference>